<dbReference type="Proteomes" id="UP000636960">
    <property type="component" value="Unassembled WGS sequence"/>
</dbReference>
<evidence type="ECO:0000313" key="5">
    <source>
        <dbReference type="Proteomes" id="UP000636960"/>
    </source>
</evidence>
<dbReference type="GO" id="GO:0000166">
    <property type="term" value="F:nucleotide binding"/>
    <property type="evidence" value="ECO:0007669"/>
    <property type="project" value="InterPro"/>
</dbReference>
<dbReference type="InterPro" id="IPR036291">
    <property type="entry name" value="NAD(P)-bd_dom_sf"/>
</dbReference>
<evidence type="ECO:0000259" key="3">
    <source>
        <dbReference type="Pfam" id="PF01408"/>
    </source>
</evidence>
<evidence type="ECO:0000256" key="1">
    <source>
        <dbReference type="ARBA" id="ARBA00010928"/>
    </source>
</evidence>
<dbReference type="RefSeq" id="WP_203789295.1">
    <property type="nucleotide sequence ID" value="NZ_BOMV01000095.1"/>
</dbReference>
<gene>
    <name evidence="4" type="ORF">Ari01nite_84340</name>
</gene>
<evidence type="ECO:0000256" key="2">
    <source>
        <dbReference type="ARBA" id="ARBA00023002"/>
    </source>
</evidence>
<dbReference type="PANTHER" id="PTHR22604:SF105">
    <property type="entry name" value="TRANS-1,2-DIHYDROBENZENE-1,2-DIOL DEHYDROGENASE"/>
    <property type="match status" value="1"/>
</dbReference>
<comment type="caution">
    <text evidence="4">The sequence shown here is derived from an EMBL/GenBank/DDBJ whole genome shotgun (WGS) entry which is preliminary data.</text>
</comment>
<comment type="similarity">
    <text evidence="1">Belongs to the Gfo/Idh/MocA family.</text>
</comment>
<dbReference type="EMBL" id="BOMV01000095">
    <property type="protein sequence ID" value="GIF00970.1"/>
    <property type="molecule type" value="Genomic_DNA"/>
</dbReference>
<organism evidence="4 5">
    <name type="scientific">Paractinoplanes rishiriensis</name>
    <dbReference type="NCBI Taxonomy" id="1050105"/>
    <lineage>
        <taxon>Bacteria</taxon>
        <taxon>Bacillati</taxon>
        <taxon>Actinomycetota</taxon>
        <taxon>Actinomycetes</taxon>
        <taxon>Micromonosporales</taxon>
        <taxon>Micromonosporaceae</taxon>
        <taxon>Paractinoplanes</taxon>
    </lineage>
</organism>
<dbReference type="AlphaFoldDB" id="A0A919K971"/>
<evidence type="ECO:0000313" key="4">
    <source>
        <dbReference type="EMBL" id="GIF00970.1"/>
    </source>
</evidence>
<dbReference type="PANTHER" id="PTHR22604">
    <property type="entry name" value="OXIDOREDUCTASES"/>
    <property type="match status" value="1"/>
</dbReference>
<protein>
    <recommendedName>
        <fullName evidence="3">Gfo/Idh/MocA-like oxidoreductase N-terminal domain-containing protein</fullName>
    </recommendedName>
</protein>
<reference evidence="4" key="1">
    <citation type="submission" date="2021-01" db="EMBL/GenBank/DDBJ databases">
        <title>Whole genome shotgun sequence of Actinoplanes rishiriensis NBRC 108556.</title>
        <authorList>
            <person name="Komaki H."/>
            <person name="Tamura T."/>
        </authorList>
    </citation>
    <scope>NUCLEOTIDE SEQUENCE</scope>
    <source>
        <strain evidence="4">NBRC 108556</strain>
    </source>
</reference>
<proteinExistence type="inferred from homology"/>
<sequence>MLGIGILGAARIADEGIVGPARTLGHEVVAVAARDRARAEAFAAERGIPKVHDTYAGVLADPEVDVVYNALVNSEHARWNLAALRSGSTCSARSR</sequence>
<accession>A0A919K971</accession>
<dbReference type="GO" id="GO:0016491">
    <property type="term" value="F:oxidoreductase activity"/>
    <property type="evidence" value="ECO:0007669"/>
    <property type="project" value="UniProtKB-KW"/>
</dbReference>
<dbReference type="SUPFAM" id="SSF51735">
    <property type="entry name" value="NAD(P)-binding Rossmann-fold domains"/>
    <property type="match status" value="1"/>
</dbReference>
<dbReference type="InterPro" id="IPR050984">
    <property type="entry name" value="Gfo/Idh/MocA_domain"/>
</dbReference>
<name>A0A919K971_9ACTN</name>
<dbReference type="Pfam" id="PF01408">
    <property type="entry name" value="GFO_IDH_MocA"/>
    <property type="match status" value="1"/>
</dbReference>
<keyword evidence="2" id="KW-0560">Oxidoreductase</keyword>
<feature type="domain" description="Gfo/Idh/MocA-like oxidoreductase N-terminal" evidence="3">
    <location>
        <begin position="3"/>
        <end position="87"/>
    </location>
</feature>
<keyword evidence="5" id="KW-1185">Reference proteome</keyword>
<dbReference type="InterPro" id="IPR000683">
    <property type="entry name" value="Gfo/Idh/MocA-like_OxRdtase_N"/>
</dbReference>
<dbReference type="Gene3D" id="3.40.50.720">
    <property type="entry name" value="NAD(P)-binding Rossmann-like Domain"/>
    <property type="match status" value="1"/>
</dbReference>